<evidence type="ECO:0000313" key="3">
    <source>
        <dbReference type="EMBL" id="PWR09272.1"/>
    </source>
</evidence>
<feature type="domain" description="STAS" evidence="2">
    <location>
        <begin position="43"/>
        <end position="144"/>
    </location>
</feature>
<organism evidence="3 4">
    <name type="scientific">Micromonospora acroterricola</name>
    <dbReference type="NCBI Taxonomy" id="2202421"/>
    <lineage>
        <taxon>Bacteria</taxon>
        <taxon>Bacillati</taxon>
        <taxon>Actinomycetota</taxon>
        <taxon>Actinomycetes</taxon>
        <taxon>Micromonosporales</taxon>
        <taxon>Micromonosporaceae</taxon>
        <taxon>Micromonospora</taxon>
    </lineage>
</organism>
<gene>
    <name evidence="3" type="ORF">DKT68_13100</name>
</gene>
<feature type="region of interest" description="Disordered" evidence="1">
    <location>
        <begin position="1"/>
        <end position="48"/>
    </location>
</feature>
<dbReference type="EMBL" id="QGKR01000182">
    <property type="protein sequence ID" value="PWR09272.1"/>
    <property type="molecule type" value="Genomic_DNA"/>
</dbReference>
<name>A0A317D4Q3_9ACTN</name>
<dbReference type="InterPro" id="IPR058548">
    <property type="entry name" value="MlaB-like_STAS"/>
</dbReference>
<dbReference type="InterPro" id="IPR036513">
    <property type="entry name" value="STAS_dom_sf"/>
</dbReference>
<comment type="caution">
    <text evidence="3">The sequence shown here is derived from an EMBL/GenBank/DDBJ whole genome shotgun (WGS) entry which is preliminary data.</text>
</comment>
<evidence type="ECO:0000259" key="2">
    <source>
        <dbReference type="PROSITE" id="PS50801"/>
    </source>
</evidence>
<dbReference type="PROSITE" id="PS50801">
    <property type="entry name" value="STAS"/>
    <property type="match status" value="1"/>
</dbReference>
<sequence length="144" mass="15709">MAGPAAHRRVDDRQRVAGAHRGGHRPPRTEGRRPVNAGTGQTWQSSTTVSEGTAVVALFGELDITGAARLREILHNAIDQHSRVEVELGQVRFVDSTVLSTFVNAHRHATAAHVGFTVSNPVGHVRRVLTMTRILPMLEGRDTR</sequence>
<dbReference type="SUPFAM" id="SSF52091">
    <property type="entry name" value="SpoIIaa-like"/>
    <property type="match status" value="1"/>
</dbReference>
<dbReference type="PANTHER" id="PTHR33495">
    <property type="entry name" value="ANTI-SIGMA FACTOR ANTAGONIST TM_1081-RELATED-RELATED"/>
    <property type="match status" value="1"/>
</dbReference>
<dbReference type="Proteomes" id="UP000245410">
    <property type="component" value="Unassembled WGS sequence"/>
</dbReference>
<dbReference type="AlphaFoldDB" id="A0A317D4Q3"/>
<evidence type="ECO:0000256" key="1">
    <source>
        <dbReference type="SAM" id="MobiDB-lite"/>
    </source>
</evidence>
<reference evidence="3 4" key="1">
    <citation type="submission" date="2018-05" db="EMBL/GenBank/DDBJ databases">
        <title>Micromonospora atacamensis sp. nov., a novel actinobacteria isolated from high altitude Atacama Desert soil.</title>
        <authorList>
            <person name="Carro L."/>
            <person name="Golinska P."/>
            <person name="Klenk H.-P."/>
            <person name="Goodfellow M."/>
        </authorList>
    </citation>
    <scope>NUCLEOTIDE SEQUENCE [LARGE SCALE GENOMIC DNA]</scope>
    <source>
        <strain evidence="3 4">5R2A7</strain>
    </source>
</reference>
<dbReference type="InterPro" id="IPR002645">
    <property type="entry name" value="STAS_dom"/>
</dbReference>
<proteinExistence type="predicted"/>
<dbReference type="CDD" id="cd07043">
    <property type="entry name" value="STAS_anti-anti-sigma_factors"/>
    <property type="match status" value="1"/>
</dbReference>
<keyword evidence="4" id="KW-1185">Reference proteome</keyword>
<dbReference type="Pfam" id="PF13466">
    <property type="entry name" value="STAS_2"/>
    <property type="match status" value="1"/>
</dbReference>
<evidence type="ECO:0000313" key="4">
    <source>
        <dbReference type="Proteomes" id="UP000245410"/>
    </source>
</evidence>
<dbReference type="GO" id="GO:0043856">
    <property type="term" value="F:anti-sigma factor antagonist activity"/>
    <property type="evidence" value="ECO:0007669"/>
    <property type="project" value="TreeGrafter"/>
</dbReference>
<dbReference type="Gene3D" id="3.30.750.24">
    <property type="entry name" value="STAS domain"/>
    <property type="match status" value="1"/>
</dbReference>
<dbReference type="PANTHER" id="PTHR33495:SF2">
    <property type="entry name" value="ANTI-SIGMA FACTOR ANTAGONIST TM_1081-RELATED"/>
    <property type="match status" value="1"/>
</dbReference>
<protein>
    <recommendedName>
        <fullName evidence="2">STAS domain-containing protein</fullName>
    </recommendedName>
</protein>
<feature type="compositionally biased region" description="Polar residues" evidence="1">
    <location>
        <begin position="38"/>
        <end position="48"/>
    </location>
</feature>
<accession>A0A317D4Q3</accession>